<dbReference type="AlphaFoldDB" id="A0A3B0TCB0"/>
<feature type="transmembrane region" description="Helical" evidence="3">
    <location>
        <begin position="100"/>
        <end position="119"/>
    </location>
</feature>
<accession>A0A3B0TCB0</accession>
<feature type="transmembrane region" description="Helical" evidence="3">
    <location>
        <begin position="230"/>
        <end position="248"/>
    </location>
</feature>
<keyword evidence="3" id="KW-0472">Membrane</keyword>
<dbReference type="PROSITE" id="PS50850">
    <property type="entry name" value="MFS"/>
    <property type="match status" value="1"/>
</dbReference>
<name>A0A3B0TCB0_9ZZZZ</name>
<protein>
    <submittedName>
        <fullName evidence="5">Hypothetical sugar permease</fullName>
    </submittedName>
</protein>
<keyword evidence="3" id="KW-0812">Transmembrane</keyword>
<comment type="subcellular location">
    <subcellularLocation>
        <location evidence="1">Cell inner membrane</location>
        <topology evidence="1">Multi-pass membrane protein</topology>
    </subcellularLocation>
</comment>
<feature type="transmembrane region" description="Helical" evidence="3">
    <location>
        <begin position="128"/>
        <end position="150"/>
    </location>
</feature>
<dbReference type="EMBL" id="UOEP01000060">
    <property type="protein sequence ID" value="VAW16271.1"/>
    <property type="molecule type" value="Genomic_DNA"/>
</dbReference>
<evidence type="ECO:0000256" key="3">
    <source>
        <dbReference type="SAM" id="Phobius"/>
    </source>
</evidence>
<feature type="transmembrane region" description="Helical" evidence="3">
    <location>
        <begin position="38"/>
        <end position="63"/>
    </location>
</feature>
<evidence type="ECO:0000256" key="2">
    <source>
        <dbReference type="ARBA" id="ARBA00022475"/>
    </source>
</evidence>
<dbReference type="GO" id="GO:0022857">
    <property type="term" value="F:transmembrane transporter activity"/>
    <property type="evidence" value="ECO:0007669"/>
    <property type="project" value="InterPro"/>
</dbReference>
<proteinExistence type="predicted"/>
<feature type="transmembrane region" description="Helical" evidence="3">
    <location>
        <begin position="268"/>
        <end position="289"/>
    </location>
</feature>
<sequence length="420" mass="46099">MKRGQFIVFLILVIWFVISFVTNILGPLMPAIIENYQLSLTLAAFLPFSFFLAYGVMSIPAGLMIEKLGEKTSMLIAFGLTFTGSFLFALFPVYSMALSSLFIIGIGMAMLQVIINPLMRVAGGEENFAFYSVLGQLVFGGASFISPFVFTYLTRELTGYEGGGNLFINTLSHLIPKELPWSSLYWIFTLVFVFMIIIIGLVRLPKVDLKEDEKTGAVETYGKLLRNKHVVLFFLGMMAYVGTEQSIANWMSKFLQTYHGVDPAGKGAIAISWFWGLMSVGCLAGLLFLKLLDSKLVLKIFTTLSMATLAAALFGAVNISLIAFPLTGFFISVMFSIIFSLALNSVKEHHGPLSGILCSGIFGGALVPLIVGWLGDIVGLKNAMLFIFITLGYILSIAFWAKPFINNKTIKLGLLLKKTS</sequence>
<dbReference type="SUPFAM" id="SSF103473">
    <property type="entry name" value="MFS general substrate transporter"/>
    <property type="match status" value="1"/>
</dbReference>
<evidence type="ECO:0000256" key="1">
    <source>
        <dbReference type="ARBA" id="ARBA00004429"/>
    </source>
</evidence>
<feature type="transmembrane region" description="Helical" evidence="3">
    <location>
        <begin position="296"/>
        <end position="316"/>
    </location>
</feature>
<feature type="transmembrane region" description="Helical" evidence="3">
    <location>
        <begin position="380"/>
        <end position="401"/>
    </location>
</feature>
<feature type="transmembrane region" description="Helical" evidence="3">
    <location>
        <begin position="75"/>
        <end position="94"/>
    </location>
</feature>
<evidence type="ECO:0000313" key="5">
    <source>
        <dbReference type="EMBL" id="VAW16271.1"/>
    </source>
</evidence>
<reference evidence="5" key="1">
    <citation type="submission" date="2018-06" db="EMBL/GenBank/DDBJ databases">
        <authorList>
            <person name="Zhirakovskaya E."/>
        </authorList>
    </citation>
    <scope>NUCLEOTIDE SEQUENCE</scope>
</reference>
<evidence type="ECO:0000259" key="4">
    <source>
        <dbReference type="PROSITE" id="PS50850"/>
    </source>
</evidence>
<dbReference type="InterPro" id="IPR036259">
    <property type="entry name" value="MFS_trans_sf"/>
</dbReference>
<keyword evidence="2" id="KW-1003">Cell membrane</keyword>
<feature type="domain" description="Major facilitator superfamily (MFS) profile" evidence="4">
    <location>
        <begin position="7"/>
        <end position="410"/>
    </location>
</feature>
<dbReference type="PANTHER" id="PTHR43702">
    <property type="entry name" value="L-FUCOSE-PROTON SYMPORTER"/>
    <property type="match status" value="1"/>
</dbReference>
<dbReference type="InterPro" id="IPR011701">
    <property type="entry name" value="MFS"/>
</dbReference>
<gene>
    <name evidence="5" type="ORF">MNBD_BACTEROID01-1621</name>
</gene>
<keyword evidence="3" id="KW-1133">Transmembrane helix</keyword>
<dbReference type="Pfam" id="PF07690">
    <property type="entry name" value="MFS_1"/>
    <property type="match status" value="1"/>
</dbReference>
<feature type="transmembrane region" description="Helical" evidence="3">
    <location>
        <begin position="355"/>
        <end position="374"/>
    </location>
</feature>
<dbReference type="GO" id="GO:0005886">
    <property type="term" value="C:plasma membrane"/>
    <property type="evidence" value="ECO:0007669"/>
    <property type="project" value="UniProtKB-SubCell"/>
</dbReference>
<organism evidence="5">
    <name type="scientific">hydrothermal vent metagenome</name>
    <dbReference type="NCBI Taxonomy" id="652676"/>
    <lineage>
        <taxon>unclassified sequences</taxon>
        <taxon>metagenomes</taxon>
        <taxon>ecological metagenomes</taxon>
    </lineage>
</organism>
<feature type="transmembrane region" description="Helical" evidence="3">
    <location>
        <begin position="322"/>
        <end position="343"/>
    </location>
</feature>
<dbReference type="Gene3D" id="1.20.1250.20">
    <property type="entry name" value="MFS general substrate transporter like domains"/>
    <property type="match status" value="2"/>
</dbReference>
<dbReference type="InterPro" id="IPR050375">
    <property type="entry name" value="MFS_TsgA-like"/>
</dbReference>
<feature type="transmembrane region" description="Helical" evidence="3">
    <location>
        <begin position="184"/>
        <end position="204"/>
    </location>
</feature>
<dbReference type="PANTHER" id="PTHR43702:SF12">
    <property type="entry name" value="N-ACETYL GLUCOSAMINE TRANSPORTER NAGP"/>
    <property type="match status" value="1"/>
</dbReference>
<dbReference type="InterPro" id="IPR020846">
    <property type="entry name" value="MFS_dom"/>
</dbReference>
<feature type="transmembrane region" description="Helical" evidence="3">
    <location>
        <begin position="7"/>
        <end position="26"/>
    </location>
</feature>